<evidence type="ECO:0000256" key="1">
    <source>
        <dbReference type="SAM" id="MobiDB-lite"/>
    </source>
</evidence>
<evidence type="ECO:0000313" key="2">
    <source>
        <dbReference type="EMBL" id="RRD28285.1"/>
    </source>
</evidence>
<name>A0A3P1V4U4_9ACTO</name>
<comment type="caution">
    <text evidence="2">The sequence shown here is derived from an EMBL/GenBank/DDBJ whole genome shotgun (WGS) entry which is preliminary data.</text>
</comment>
<protein>
    <recommendedName>
        <fullName evidence="4">CHAT domain-containing protein</fullName>
    </recommendedName>
</protein>
<feature type="compositionally biased region" description="Basic and acidic residues" evidence="1">
    <location>
        <begin position="109"/>
        <end position="121"/>
    </location>
</feature>
<dbReference type="AlphaFoldDB" id="A0A3P1V4U4"/>
<dbReference type="Proteomes" id="UP000271272">
    <property type="component" value="Unassembled WGS sequence"/>
</dbReference>
<dbReference type="EMBL" id="RQZC01000017">
    <property type="protein sequence ID" value="RRD28285.1"/>
    <property type="molecule type" value="Genomic_DNA"/>
</dbReference>
<dbReference type="OrthoDB" id="8253226at2"/>
<feature type="compositionally biased region" description="Basic and acidic residues" evidence="1">
    <location>
        <begin position="1"/>
        <end position="59"/>
    </location>
</feature>
<evidence type="ECO:0008006" key="4">
    <source>
        <dbReference type="Google" id="ProtNLM"/>
    </source>
</evidence>
<feature type="region of interest" description="Disordered" evidence="1">
    <location>
        <begin position="1"/>
        <end position="142"/>
    </location>
</feature>
<accession>A0A3P1V4U4</accession>
<sequence length="365" mass="39838">MARQEGKPRGDELGSQQLRRELERKRNQRITAEKKTGEYRNKESKKRAEADRARQEAAKARSAATQKSRLRRATQRDSEAASAGREANRWEVKSSNYRKQEANLQAKLSRAERSEADAEERRRKREQGAAARHAAAERAGTEARIDRTEHAVGEALRQLRVPKPEKLRVLLLGASSEGDLRIGREQKRIRSAVESALHRDLIELDVRPAATASDLLDGITKFRPHVVHFSGHSSEDLIVFEHDTDAPHHGHAVTARAFSHAIAATDDPPLLVLLNACNSAAQISQLVADVTPFAIGMTDSIADGDAINYAAQFYASVANGQSIRSAHLAGQAALELAGLNGPELPTLAAAPGVDPATTILVWPAD</sequence>
<reference evidence="2 3" key="1">
    <citation type="submission" date="2018-11" db="EMBL/GenBank/DDBJ databases">
        <title>Genomes From Bacteria Associated with the Canine Oral Cavity: a Test Case for Automated Genome-Based Taxonomic Assignment.</title>
        <authorList>
            <person name="Coil D.A."/>
            <person name="Jospin G."/>
            <person name="Darling A.E."/>
            <person name="Wallis C."/>
            <person name="Davis I.J."/>
            <person name="Harris S."/>
            <person name="Eisen J.A."/>
            <person name="Holcombe L.J."/>
            <person name="O'Flynn C."/>
        </authorList>
    </citation>
    <scope>NUCLEOTIDE SEQUENCE [LARGE SCALE GENOMIC DNA]</scope>
    <source>
        <strain evidence="2 3">OH5050</strain>
    </source>
</reference>
<gene>
    <name evidence="2" type="ORF">EII10_09495</name>
</gene>
<organism evidence="2 3">
    <name type="scientific">Actinomyces bowdenii</name>
    <dbReference type="NCBI Taxonomy" id="131109"/>
    <lineage>
        <taxon>Bacteria</taxon>
        <taxon>Bacillati</taxon>
        <taxon>Actinomycetota</taxon>
        <taxon>Actinomycetes</taxon>
        <taxon>Actinomycetales</taxon>
        <taxon>Actinomycetaceae</taxon>
        <taxon>Actinomyces</taxon>
    </lineage>
</organism>
<keyword evidence="3" id="KW-1185">Reference proteome</keyword>
<evidence type="ECO:0000313" key="3">
    <source>
        <dbReference type="Proteomes" id="UP000271272"/>
    </source>
</evidence>
<proteinExistence type="predicted"/>
<dbReference type="RefSeq" id="WP_124934265.1">
    <property type="nucleotide sequence ID" value="NZ_RQZC01000017.1"/>
</dbReference>